<accession>A0AA88KIT1</accession>
<dbReference type="AlphaFoldDB" id="A0AA88KIT1"/>
<name>A0AA88KIT1_NAELO</name>
<dbReference type="GeneID" id="68099806"/>
<evidence type="ECO:0000256" key="1">
    <source>
        <dbReference type="SAM" id="MobiDB-lite"/>
    </source>
</evidence>
<organism evidence="2 3">
    <name type="scientific">Naegleria lovaniensis</name>
    <name type="common">Amoeba</name>
    <dbReference type="NCBI Taxonomy" id="51637"/>
    <lineage>
        <taxon>Eukaryota</taxon>
        <taxon>Discoba</taxon>
        <taxon>Heterolobosea</taxon>
        <taxon>Tetramitia</taxon>
        <taxon>Eutetramitia</taxon>
        <taxon>Vahlkampfiidae</taxon>
        <taxon>Naegleria</taxon>
    </lineage>
</organism>
<dbReference type="RefSeq" id="XP_044546475.1">
    <property type="nucleotide sequence ID" value="XM_044697308.1"/>
</dbReference>
<proteinExistence type="predicted"/>
<gene>
    <name evidence="2" type="ORF">C9374_007352</name>
</gene>
<evidence type="ECO:0000313" key="2">
    <source>
        <dbReference type="EMBL" id="KAG2379213.1"/>
    </source>
</evidence>
<dbReference type="Proteomes" id="UP000816034">
    <property type="component" value="Unassembled WGS sequence"/>
</dbReference>
<comment type="caution">
    <text evidence="2">The sequence shown here is derived from an EMBL/GenBank/DDBJ whole genome shotgun (WGS) entry which is preliminary data.</text>
</comment>
<feature type="compositionally biased region" description="Low complexity" evidence="1">
    <location>
        <begin position="267"/>
        <end position="276"/>
    </location>
</feature>
<keyword evidence="3" id="KW-1185">Reference proteome</keyword>
<protein>
    <submittedName>
        <fullName evidence="2">Uncharacterized protein</fullName>
    </submittedName>
</protein>
<reference evidence="2 3" key="1">
    <citation type="journal article" date="2018" name="BMC Genomics">
        <title>The genome of Naegleria lovaniensis, the basis for a comparative approach to unravel pathogenicity factors of the human pathogenic amoeba N. fowleri.</title>
        <authorList>
            <person name="Liechti N."/>
            <person name="Schurch N."/>
            <person name="Bruggmann R."/>
            <person name="Wittwer M."/>
        </authorList>
    </citation>
    <scope>NUCLEOTIDE SEQUENCE [LARGE SCALE GENOMIC DNA]</scope>
    <source>
        <strain evidence="2 3">ATCC 30569</strain>
    </source>
</reference>
<feature type="region of interest" description="Disordered" evidence="1">
    <location>
        <begin position="264"/>
        <end position="283"/>
    </location>
</feature>
<sequence length="283" mass="32157">MSDSSLISFIQPSHLEIVGPTKNVANTVEGLSHESCMLGASADFATPKRSITVHFSRPFLFKYIEMKPHKQFNCCQQQFNGIDIYYKSMETNEWIEIATVKDANSDDYLYRLDLGEFGLITQSFKLTRFPSENVSVGMMKCYGRDVLVNHQYQQQQQLPPPSIMSACSATTTTTTTTPSSNLFNHMPTSNIPIMNPMIMNTSHVTPQQYPPTISSSPYGHIHNPMVYNNHSSYGVVNHQPSLHQTQPQGFMQYGHRTTTSMGMMNNPYYPQQQPQYQPYPPYQ</sequence>
<evidence type="ECO:0000313" key="3">
    <source>
        <dbReference type="Proteomes" id="UP000816034"/>
    </source>
</evidence>
<dbReference type="EMBL" id="PYSW02000029">
    <property type="protein sequence ID" value="KAG2379213.1"/>
    <property type="molecule type" value="Genomic_DNA"/>
</dbReference>